<organism evidence="6 7">
    <name type="scientific">Ideonella livida</name>
    <dbReference type="NCBI Taxonomy" id="2707176"/>
    <lineage>
        <taxon>Bacteria</taxon>
        <taxon>Pseudomonadati</taxon>
        <taxon>Pseudomonadota</taxon>
        <taxon>Betaproteobacteria</taxon>
        <taxon>Burkholderiales</taxon>
        <taxon>Sphaerotilaceae</taxon>
        <taxon>Ideonella</taxon>
    </lineage>
</organism>
<name>A0A7C9PGB6_9BURK</name>
<feature type="domain" description="HTH iclR-type" evidence="4">
    <location>
        <begin position="2"/>
        <end position="64"/>
    </location>
</feature>
<dbReference type="RefSeq" id="WP_163457092.1">
    <property type="nucleotide sequence ID" value="NZ_JAAGOH010000008.1"/>
</dbReference>
<dbReference type="PROSITE" id="PS51078">
    <property type="entry name" value="ICLR_ED"/>
    <property type="match status" value="1"/>
</dbReference>
<evidence type="ECO:0000256" key="1">
    <source>
        <dbReference type="ARBA" id="ARBA00023015"/>
    </source>
</evidence>
<dbReference type="InterPro" id="IPR050707">
    <property type="entry name" value="HTH_MetabolicPath_Reg"/>
</dbReference>
<dbReference type="SUPFAM" id="SSF55781">
    <property type="entry name" value="GAF domain-like"/>
    <property type="match status" value="1"/>
</dbReference>
<dbReference type="Pfam" id="PF01614">
    <property type="entry name" value="IclR_C"/>
    <property type="match status" value="1"/>
</dbReference>
<dbReference type="GO" id="GO:0003700">
    <property type="term" value="F:DNA-binding transcription factor activity"/>
    <property type="evidence" value="ECO:0007669"/>
    <property type="project" value="TreeGrafter"/>
</dbReference>
<feature type="domain" description="IclR-ED" evidence="5">
    <location>
        <begin position="65"/>
        <end position="252"/>
    </location>
</feature>
<evidence type="ECO:0000313" key="6">
    <source>
        <dbReference type="EMBL" id="NDY91237.1"/>
    </source>
</evidence>
<dbReference type="EMBL" id="JAAGOH010000008">
    <property type="protein sequence ID" value="NDY91237.1"/>
    <property type="molecule type" value="Genomic_DNA"/>
</dbReference>
<proteinExistence type="predicted"/>
<evidence type="ECO:0000256" key="3">
    <source>
        <dbReference type="ARBA" id="ARBA00023163"/>
    </source>
</evidence>
<dbReference type="Pfam" id="PF09339">
    <property type="entry name" value="HTH_IclR"/>
    <property type="match status" value="1"/>
</dbReference>
<dbReference type="InterPro" id="IPR036390">
    <property type="entry name" value="WH_DNA-bd_sf"/>
</dbReference>
<accession>A0A7C9PGB6</accession>
<sequence>MSGVMERTLALLERLAEDVRGVPLATLSDELDIPRSATHRLLADLAALGYVRQTRERGDYVLTTKLVSLGLNYLKHSGVVDLCQPILDRLAETAGELVRLGVVDVDHITWVALSQGARAGLRYDPDMGLDVKLSCTSSGHAWLATLEEDDAIALLTRQGLGKPPEYGPKAPATIAAVMKAVAQARRQGWALTLETYAPGLSALSTPIRPAGRGAVGVLAISGPTVRLSEERLRALVPELLAAAADIAHVSAASPLFDRAYNRVG</sequence>
<dbReference type="InterPro" id="IPR036388">
    <property type="entry name" value="WH-like_DNA-bd_sf"/>
</dbReference>
<evidence type="ECO:0000259" key="4">
    <source>
        <dbReference type="PROSITE" id="PS51077"/>
    </source>
</evidence>
<dbReference type="SUPFAM" id="SSF46785">
    <property type="entry name" value="Winged helix' DNA-binding domain"/>
    <property type="match status" value="1"/>
</dbReference>
<dbReference type="PROSITE" id="PS51077">
    <property type="entry name" value="HTH_ICLR"/>
    <property type="match status" value="1"/>
</dbReference>
<keyword evidence="2" id="KW-0238">DNA-binding</keyword>
<dbReference type="InterPro" id="IPR005471">
    <property type="entry name" value="Tscrpt_reg_IclR_N"/>
</dbReference>
<dbReference type="FunFam" id="1.10.10.10:FF:000056">
    <property type="entry name" value="IclR family transcriptional regulator"/>
    <property type="match status" value="1"/>
</dbReference>
<keyword evidence="7" id="KW-1185">Reference proteome</keyword>
<evidence type="ECO:0000313" key="7">
    <source>
        <dbReference type="Proteomes" id="UP000484255"/>
    </source>
</evidence>
<keyword evidence="3" id="KW-0804">Transcription</keyword>
<dbReference type="InterPro" id="IPR014757">
    <property type="entry name" value="Tscrpt_reg_IclR_C"/>
</dbReference>
<dbReference type="AlphaFoldDB" id="A0A7C9PGB6"/>
<dbReference type="SMART" id="SM00346">
    <property type="entry name" value="HTH_ICLR"/>
    <property type="match status" value="1"/>
</dbReference>
<dbReference type="Gene3D" id="3.30.450.40">
    <property type="match status" value="1"/>
</dbReference>
<evidence type="ECO:0000256" key="2">
    <source>
        <dbReference type="ARBA" id="ARBA00023125"/>
    </source>
</evidence>
<reference evidence="6 7" key="1">
    <citation type="submission" date="2020-02" db="EMBL/GenBank/DDBJ databases">
        <title>Ideonella bacterium strain TBM-1.</title>
        <authorList>
            <person name="Chen W.-M."/>
        </authorList>
    </citation>
    <scope>NUCLEOTIDE SEQUENCE [LARGE SCALE GENOMIC DNA]</scope>
    <source>
        <strain evidence="6 7">TBM-1</strain>
    </source>
</reference>
<dbReference type="Gene3D" id="1.10.10.10">
    <property type="entry name" value="Winged helix-like DNA-binding domain superfamily/Winged helix DNA-binding domain"/>
    <property type="match status" value="1"/>
</dbReference>
<dbReference type="InterPro" id="IPR029016">
    <property type="entry name" value="GAF-like_dom_sf"/>
</dbReference>
<keyword evidence="1" id="KW-0805">Transcription regulation</keyword>
<dbReference type="PANTHER" id="PTHR30136">
    <property type="entry name" value="HELIX-TURN-HELIX TRANSCRIPTIONAL REGULATOR, ICLR FAMILY"/>
    <property type="match status" value="1"/>
</dbReference>
<evidence type="ECO:0000259" key="5">
    <source>
        <dbReference type="PROSITE" id="PS51078"/>
    </source>
</evidence>
<comment type="caution">
    <text evidence="6">The sequence shown here is derived from an EMBL/GenBank/DDBJ whole genome shotgun (WGS) entry which is preliminary data.</text>
</comment>
<dbReference type="GO" id="GO:0045892">
    <property type="term" value="P:negative regulation of DNA-templated transcription"/>
    <property type="evidence" value="ECO:0007669"/>
    <property type="project" value="TreeGrafter"/>
</dbReference>
<dbReference type="Proteomes" id="UP000484255">
    <property type="component" value="Unassembled WGS sequence"/>
</dbReference>
<gene>
    <name evidence="6" type="ORF">G3A44_08540</name>
</gene>
<protein>
    <submittedName>
        <fullName evidence="6">IclR family transcriptional regulator</fullName>
    </submittedName>
</protein>
<dbReference type="PANTHER" id="PTHR30136:SF35">
    <property type="entry name" value="HTH-TYPE TRANSCRIPTIONAL REGULATOR RV1719"/>
    <property type="match status" value="1"/>
</dbReference>
<dbReference type="GO" id="GO:0003677">
    <property type="term" value="F:DNA binding"/>
    <property type="evidence" value="ECO:0007669"/>
    <property type="project" value="UniProtKB-KW"/>
</dbReference>